<dbReference type="InterPro" id="IPR027417">
    <property type="entry name" value="P-loop_NTPase"/>
</dbReference>
<dbReference type="CDD" id="cd18787">
    <property type="entry name" value="SF2_C_DEAD"/>
    <property type="match status" value="1"/>
</dbReference>
<keyword evidence="4 5" id="KW-0694">RNA-binding</keyword>
<keyword evidence="5 8" id="KW-0347">Helicase</keyword>
<dbReference type="OrthoDB" id="3370at2759"/>
<evidence type="ECO:0000256" key="1">
    <source>
        <dbReference type="ARBA" id="ARBA00022741"/>
    </source>
</evidence>
<dbReference type="GO" id="GO:0003724">
    <property type="term" value="F:RNA helicase activity"/>
    <property type="evidence" value="ECO:0007669"/>
    <property type="project" value="UniProtKB-EC"/>
</dbReference>
<dbReference type="Pfam" id="PF00271">
    <property type="entry name" value="Helicase_C"/>
    <property type="match status" value="1"/>
</dbReference>
<dbReference type="GeneID" id="24424028"/>
<organism evidence="8 9">
    <name type="scientific">Babesia microti (strain RI)</name>
    <dbReference type="NCBI Taxonomy" id="1133968"/>
    <lineage>
        <taxon>Eukaryota</taxon>
        <taxon>Sar</taxon>
        <taxon>Alveolata</taxon>
        <taxon>Apicomplexa</taxon>
        <taxon>Aconoidasida</taxon>
        <taxon>Piroplasmida</taxon>
        <taxon>Babesiidae</taxon>
        <taxon>Babesia</taxon>
    </lineage>
</organism>
<reference evidence="8 9" key="3">
    <citation type="journal article" date="2016" name="Sci. Rep.">
        <title>Genome-wide diversity and gene expression profiling of Babesia microti isolates identify polymorphic genes that mediate host-pathogen interactions.</title>
        <authorList>
            <person name="Silva J.C."/>
            <person name="Cornillot E."/>
            <person name="McCracken C."/>
            <person name="Usmani-Brown S."/>
            <person name="Dwivedi A."/>
            <person name="Ifeonu O.O."/>
            <person name="Crabtree J."/>
            <person name="Gotia H.T."/>
            <person name="Virji A.Z."/>
            <person name="Reynes C."/>
            <person name="Colinge J."/>
            <person name="Kumar V."/>
            <person name="Lawres L."/>
            <person name="Pazzi J.E."/>
            <person name="Pablo J.V."/>
            <person name="Hung C."/>
            <person name="Brancato J."/>
            <person name="Kumari P."/>
            <person name="Orvis J."/>
            <person name="Tretina K."/>
            <person name="Chibucos M."/>
            <person name="Ott S."/>
            <person name="Sadzewicz L."/>
            <person name="Sengamalay N."/>
            <person name="Shetty A.C."/>
            <person name="Su Q."/>
            <person name="Tallon L."/>
            <person name="Fraser C.M."/>
            <person name="Frutos R."/>
            <person name="Molina D.M."/>
            <person name="Krause P.J."/>
            <person name="Ben Mamoun C."/>
        </authorList>
    </citation>
    <scope>NUCLEOTIDE SEQUENCE [LARGE SCALE GENOMIC DNA]</scope>
    <source>
        <strain evidence="8 9">RI</strain>
    </source>
</reference>
<evidence type="ECO:0000259" key="6">
    <source>
        <dbReference type="PROSITE" id="PS51192"/>
    </source>
</evidence>
<evidence type="ECO:0000256" key="2">
    <source>
        <dbReference type="ARBA" id="ARBA00022801"/>
    </source>
</evidence>
<dbReference type="GO" id="GO:0016887">
    <property type="term" value="F:ATP hydrolysis activity"/>
    <property type="evidence" value="ECO:0007669"/>
    <property type="project" value="RHEA"/>
</dbReference>
<evidence type="ECO:0000313" key="9">
    <source>
        <dbReference type="Proteomes" id="UP000002899"/>
    </source>
</evidence>
<gene>
    <name evidence="8" type="ORF">BMR1_02g01205</name>
</gene>
<feature type="domain" description="Helicase ATP-binding" evidence="6">
    <location>
        <begin position="86"/>
        <end position="285"/>
    </location>
</feature>
<dbReference type="PROSITE" id="PS51192">
    <property type="entry name" value="HELICASE_ATP_BIND_1"/>
    <property type="match status" value="1"/>
</dbReference>
<evidence type="ECO:0000256" key="3">
    <source>
        <dbReference type="ARBA" id="ARBA00022840"/>
    </source>
</evidence>
<proteinExistence type="inferred from homology"/>
<dbReference type="EMBL" id="FO082872">
    <property type="protein sequence ID" value="SJK85882.1"/>
    <property type="molecule type" value="Genomic_DNA"/>
</dbReference>
<dbReference type="PANTHER" id="PTHR24031">
    <property type="entry name" value="RNA HELICASE"/>
    <property type="match status" value="1"/>
</dbReference>
<keyword evidence="9" id="KW-1185">Reference proteome</keyword>
<dbReference type="Pfam" id="PF00270">
    <property type="entry name" value="DEAD"/>
    <property type="match status" value="1"/>
</dbReference>
<evidence type="ECO:0000256" key="5">
    <source>
        <dbReference type="RuleBase" id="RU365068"/>
    </source>
</evidence>
<dbReference type="VEuPathDB" id="PiroplasmaDB:BMR1_02g01205"/>
<accession>A0A1R4AA51</accession>
<keyword evidence="3 5" id="KW-0067">ATP-binding</keyword>
<dbReference type="SMART" id="SM00487">
    <property type="entry name" value="DEXDc"/>
    <property type="match status" value="1"/>
</dbReference>
<dbReference type="SMART" id="SM00490">
    <property type="entry name" value="HELICc"/>
    <property type="match status" value="1"/>
</dbReference>
<dbReference type="EC" id="3.6.4.13" evidence="5"/>
<evidence type="ECO:0000313" key="8">
    <source>
        <dbReference type="EMBL" id="SJK85882.1"/>
    </source>
</evidence>
<dbReference type="GO" id="GO:0005524">
    <property type="term" value="F:ATP binding"/>
    <property type="evidence" value="ECO:0007669"/>
    <property type="project" value="UniProtKB-UniRule"/>
</dbReference>
<keyword evidence="1 5" id="KW-0547">Nucleotide-binding</keyword>
<comment type="catalytic activity">
    <reaction evidence="5">
        <text>ATP + H2O = ADP + phosphate + H(+)</text>
        <dbReference type="Rhea" id="RHEA:13065"/>
        <dbReference type="ChEBI" id="CHEBI:15377"/>
        <dbReference type="ChEBI" id="CHEBI:15378"/>
        <dbReference type="ChEBI" id="CHEBI:30616"/>
        <dbReference type="ChEBI" id="CHEBI:43474"/>
        <dbReference type="ChEBI" id="CHEBI:456216"/>
        <dbReference type="EC" id="3.6.4.13"/>
    </reaction>
</comment>
<dbReference type="InterPro" id="IPR014001">
    <property type="entry name" value="Helicase_ATP-bd"/>
</dbReference>
<dbReference type="RefSeq" id="XP_021338093.1">
    <property type="nucleotide sequence ID" value="XM_021483137.1"/>
</dbReference>
<dbReference type="Gene3D" id="3.40.50.300">
    <property type="entry name" value="P-loop containing nucleotide triphosphate hydrolases"/>
    <property type="match status" value="2"/>
</dbReference>
<feature type="domain" description="Helicase C-terminal" evidence="7">
    <location>
        <begin position="310"/>
        <end position="473"/>
    </location>
</feature>
<dbReference type="Proteomes" id="UP000002899">
    <property type="component" value="Chromosome II"/>
</dbReference>
<name>A0A1R4AA51_BABMR</name>
<dbReference type="SUPFAM" id="SSF52540">
    <property type="entry name" value="P-loop containing nucleoside triphosphate hydrolases"/>
    <property type="match status" value="1"/>
</dbReference>
<keyword evidence="2 5" id="KW-0378">Hydrolase</keyword>
<dbReference type="GO" id="GO:0003723">
    <property type="term" value="F:RNA binding"/>
    <property type="evidence" value="ECO:0007669"/>
    <property type="project" value="UniProtKB-UniRule"/>
</dbReference>
<evidence type="ECO:0000259" key="7">
    <source>
        <dbReference type="PROSITE" id="PS51194"/>
    </source>
</evidence>
<comment type="domain">
    <text evidence="5">The Q motif is unique to and characteristic of the DEAD box family of RNA helicases and controls ATP binding and hydrolysis.</text>
</comment>
<dbReference type="AlphaFoldDB" id="A0A1R4AA51"/>
<reference evidence="8 9" key="1">
    <citation type="journal article" date="2012" name="Nucleic Acids Res.">
        <title>Sequencing of the smallest Apicomplexan genome from the human pathogen Babesia microti.</title>
        <authorList>
            <person name="Cornillot E."/>
            <person name="Hadj-Kaddour K."/>
            <person name="Dassouli A."/>
            <person name="Noel B."/>
            <person name="Ranwez V."/>
            <person name="Vacherie B."/>
            <person name="Augagneur Y."/>
            <person name="Bres V."/>
            <person name="Duclos A."/>
            <person name="Randazzo S."/>
            <person name="Carcy B."/>
            <person name="Debierre-Grockiego F."/>
            <person name="Delbecq S."/>
            <person name="Moubri-Menage K."/>
            <person name="Shams-Eldin H."/>
            <person name="Usmani-Brown S."/>
            <person name="Bringaud F."/>
            <person name="Wincker P."/>
            <person name="Vivares C.P."/>
            <person name="Schwarz R.T."/>
            <person name="Schetters T.P."/>
            <person name="Krause P.J."/>
            <person name="Gorenflot A."/>
            <person name="Berry V."/>
            <person name="Barbe V."/>
            <person name="Ben Mamoun C."/>
        </authorList>
    </citation>
    <scope>NUCLEOTIDE SEQUENCE [LARGE SCALE GENOMIC DNA]</scope>
    <source>
        <strain evidence="8 9">RI</strain>
    </source>
</reference>
<evidence type="ECO:0000256" key="4">
    <source>
        <dbReference type="ARBA" id="ARBA00022884"/>
    </source>
</evidence>
<protein>
    <recommendedName>
        <fullName evidence="5">ATP-dependent RNA helicase</fullName>
        <ecNumber evidence="5">3.6.4.13</ecNumber>
    </recommendedName>
</protein>
<dbReference type="PROSITE" id="PS51194">
    <property type="entry name" value="HELICASE_CTER"/>
    <property type="match status" value="1"/>
</dbReference>
<comment type="similarity">
    <text evidence="5">Belongs to the DEAD box helicase family.</text>
</comment>
<dbReference type="InterPro" id="IPR001650">
    <property type="entry name" value="Helicase_C-like"/>
</dbReference>
<reference evidence="8 9" key="2">
    <citation type="journal article" date="2013" name="PLoS ONE">
        <title>Whole genome mapping and re-organization of the nuclear and mitochondrial genomes of Babesia microti isolates.</title>
        <authorList>
            <person name="Cornillot E."/>
            <person name="Dassouli A."/>
            <person name="Garg A."/>
            <person name="Pachikara N."/>
            <person name="Randazzo S."/>
            <person name="Depoix D."/>
            <person name="Carcy B."/>
            <person name="Delbecq S."/>
            <person name="Frutos R."/>
            <person name="Silva J.C."/>
            <person name="Sutton R."/>
            <person name="Krause P.J."/>
            <person name="Mamoun C.B."/>
        </authorList>
    </citation>
    <scope>NUCLEOTIDE SEQUENCE [LARGE SCALE GENOMIC DNA]</scope>
    <source>
        <strain evidence="8 9">RI</strain>
    </source>
</reference>
<dbReference type="KEGG" id="bmic:BMR1_02g01205"/>
<comment type="function">
    <text evidence="5">RNA helicase.</text>
</comment>
<dbReference type="InterPro" id="IPR011545">
    <property type="entry name" value="DEAD/DEAH_box_helicase_dom"/>
</dbReference>
<sequence length="517" mass="59280">MSNNTTIPLWIKRICNIDNYHDHSIRKVSLESNTICSNGDSQVLVTSNGLNFSLNEHLLECLSKKFHRLFPIQRAVIPHLSFDLNDQYSPLKSDIVVWAPTGQGKTLCYVIPILNSLSKHKLNIHSVNSIIVTPSRELAHQVHSIFDKFIPPIDTGSFLSKVKITSCVGKLMMKKFEKKTKSNCPDVLISTFGMLDIFSKYFTNIQDSMFHSVKWIIVDEIDAIINRDTLDCILFLNAISNQYNTKKINDVNCTKEGGQKVFLSATLSLTSDLVSHFHLKNPILFTSLSSNLRLSPNLQQYYIHSNVKNRSKRLLEFLHSYIFNSNKKHYKLLIFSNTVQLSHIVSRLLQLYNKLFLKKAKFKVLEFTRNLTAESRDKLFKRFRNKKRACLICSDVISRGIDVSDVNCVINYGKPKDIETYIHRVGRTARVQCEGIAVTIASKDSIDNINTQLLSRNCELKQYYLSTNFDEIFSSSKYSRLMSILNKCLEYESAGKLKLDDKINSDIYEQIANQESD</sequence>